<organism evidence="5 6">
    <name type="scientific">Candidatus Staskawiczbacteria bacterium RIFCSPLOWO2_01_FULL_38_12b</name>
    <dbReference type="NCBI Taxonomy" id="1802214"/>
    <lineage>
        <taxon>Bacteria</taxon>
        <taxon>Candidatus Staskawicziibacteriota</taxon>
    </lineage>
</organism>
<name>A0A1G2IEK0_9BACT</name>
<dbReference type="EMBL" id="MHPA01000024">
    <property type="protein sequence ID" value="OGZ72608.1"/>
    <property type="molecule type" value="Genomic_DNA"/>
</dbReference>
<keyword evidence="4" id="KW-0472">Membrane</keyword>
<dbReference type="PANTHER" id="PTHR30244:SF34">
    <property type="entry name" value="DTDP-4-AMINO-4,6-DIDEOXYGALACTOSE TRANSAMINASE"/>
    <property type="match status" value="1"/>
</dbReference>
<comment type="caution">
    <text evidence="5">The sequence shown here is derived from an EMBL/GenBank/DDBJ whole genome shotgun (WGS) entry which is preliminary data.</text>
</comment>
<keyword evidence="2 3" id="KW-0663">Pyridoxal phosphate</keyword>
<dbReference type="Gene3D" id="3.40.640.10">
    <property type="entry name" value="Type I PLP-dependent aspartate aminotransferase-like (Major domain)"/>
    <property type="match status" value="1"/>
</dbReference>
<evidence type="ECO:0000256" key="3">
    <source>
        <dbReference type="RuleBase" id="RU004508"/>
    </source>
</evidence>
<dbReference type="PANTHER" id="PTHR30244">
    <property type="entry name" value="TRANSAMINASE"/>
    <property type="match status" value="1"/>
</dbReference>
<dbReference type="GO" id="GO:0030170">
    <property type="term" value="F:pyridoxal phosphate binding"/>
    <property type="evidence" value="ECO:0007669"/>
    <property type="project" value="TreeGrafter"/>
</dbReference>
<dbReference type="InterPro" id="IPR015424">
    <property type="entry name" value="PyrdxlP-dep_Trfase"/>
</dbReference>
<dbReference type="Pfam" id="PF01041">
    <property type="entry name" value="DegT_DnrJ_EryC1"/>
    <property type="match status" value="2"/>
</dbReference>
<reference evidence="5 6" key="1">
    <citation type="journal article" date="2016" name="Nat. Commun.">
        <title>Thousands of microbial genomes shed light on interconnected biogeochemical processes in an aquifer system.</title>
        <authorList>
            <person name="Anantharaman K."/>
            <person name="Brown C.T."/>
            <person name="Hug L.A."/>
            <person name="Sharon I."/>
            <person name="Castelle C.J."/>
            <person name="Probst A.J."/>
            <person name="Thomas B.C."/>
            <person name="Singh A."/>
            <person name="Wilkins M.J."/>
            <person name="Karaoz U."/>
            <person name="Brodie E.L."/>
            <person name="Williams K.H."/>
            <person name="Hubbard S.S."/>
            <person name="Banfield J.F."/>
        </authorList>
    </citation>
    <scope>NUCLEOTIDE SEQUENCE [LARGE SCALE GENOMIC DNA]</scope>
</reference>
<dbReference type="AlphaFoldDB" id="A0A1G2IEK0"/>
<evidence type="ECO:0000256" key="4">
    <source>
        <dbReference type="SAM" id="Phobius"/>
    </source>
</evidence>
<feature type="active site" description="Proton acceptor" evidence="1">
    <location>
        <position position="178"/>
    </location>
</feature>
<dbReference type="InterPro" id="IPR015422">
    <property type="entry name" value="PyrdxlP-dep_Trfase_small"/>
</dbReference>
<dbReference type="InterPro" id="IPR015421">
    <property type="entry name" value="PyrdxlP-dep_Trfase_major"/>
</dbReference>
<proteinExistence type="inferred from homology"/>
<dbReference type="Proteomes" id="UP000176774">
    <property type="component" value="Unassembled WGS sequence"/>
</dbReference>
<dbReference type="STRING" id="1802214.A2908_03660"/>
<evidence type="ECO:0008006" key="7">
    <source>
        <dbReference type="Google" id="ProtNLM"/>
    </source>
</evidence>
<accession>A0A1G2IEK0</accession>
<dbReference type="GO" id="GO:0000271">
    <property type="term" value="P:polysaccharide biosynthetic process"/>
    <property type="evidence" value="ECO:0007669"/>
    <property type="project" value="TreeGrafter"/>
</dbReference>
<dbReference type="SUPFAM" id="SSF53383">
    <property type="entry name" value="PLP-dependent transferases"/>
    <property type="match status" value="1"/>
</dbReference>
<gene>
    <name evidence="5" type="ORF">A2908_03660</name>
</gene>
<dbReference type="InterPro" id="IPR000653">
    <property type="entry name" value="DegT/StrS_aminotransferase"/>
</dbReference>
<dbReference type="PIRSF" id="PIRSF000390">
    <property type="entry name" value="PLP_StrS"/>
    <property type="match status" value="1"/>
</dbReference>
<evidence type="ECO:0000256" key="1">
    <source>
        <dbReference type="PIRSR" id="PIRSR000390-1"/>
    </source>
</evidence>
<evidence type="ECO:0000313" key="5">
    <source>
        <dbReference type="EMBL" id="OGZ72608.1"/>
    </source>
</evidence>
<keyword evidence="4" id="KW-0812">Transmembrane</keyword>
<feature type="transmembrane region" description="Helical" evidence="4">
    <location>
        <begin position="211"/>
        <end position="232"/>
    </location>
</feature>
<evidence type="ECO:0000256" key="2">
    <source>
        <dbReference type="PIRSR" id="PIRSR000390-2"/>
    </source>
</evidence>
<evidence type="ECO:0000313" key="6">
    <source>
        <dbReference type="Proteomes" id="UP000176774"/>
    </source>
</evidence>
<comment type="similarity">
    <text evidence="3">Belongs to the DegT/DnrJ/EryC1 family.</text>
</comment>
<dbReference type="GO" id="GO:0008483">
    <property type="term" value="F:transaminase activity"/>
    <property type="evidence" value="ECO:0007669"/>
    <property type="project" value="TreeGrafter"/>
</dbReference>
<protein>
    <recommendedName>
        <fullName evidence="7">DegT/DnrJ/EryC1/StrS aminotransferase</fullName>
    </recommendedName>
</protein>
<dbReference type="Gene3D" id="3.90.1150.10">
    <property type="entry name" value="Aspartate Aminotransferase, domain 1"/>
    <property type="match status" value="1"/>
</dbReference>
<keyword evidence="4" id="KW-1133">Transmembrane helix</keyword>
<feature type="modified residue" description="N6-(pyridoxal phosphate)lysine" evidence="2">
    <location>
        <position position="178"/>
    </location>
</feature>
<sequence length="421" mass="47884">MSPNVQKDDVALACKMLFLPLAWKRGGGIKKLEEEFKKYLGVKYAVSFNSGRSSLYAILKALSLPKQSDVLLQAFTCNAVVNPILWADLHPIYIDCADDFNIDTKKLALLIRENKQCEVLIIQHTFGLAANMDELMKIAKENNLIVIEDCAHALGAEFNGQKVGIFGDAAFFSFSRDKVISSVYGGMAVTNNDEIGRILRQAQDKFGQPPLFWVFQQIIHPILLYILILPLYHFFDLGKIFLVLSQWLHILSKAVSWQEKQGKRPDYFPKALPNALAVMALCQFKKLDVFNNHRQRLADFYYENLKDTKFGLPKKPFGSAQGGDGNIFLRFAITHPKAHEILYDAWYKENILLGDWYTSVIAPDDTQLDKMQYRQGLCPNAEYLAKKTLNLPTHINISLRPRLGQAISDAQRIADFLKKYQ</sequence>